<evidence type="ECO:0000313" key="6">
    <source>
        <dbReference type="Proteomes" id="UP000285523"/>
    </source>
</evidence>
<dbReference type="GO" id="GO:0003677">
    <property type="term" value="F:DNA binding"/>
    <property type="evidence" value="ECO:0007669"/>
    <property type="project" value="UniProtKB-KW"/>
</dbReference>
<keyword evidence="3" id="KW-0804">Transcription</keyword>
<dbReference type="InterPro" id="IPR036388">
    <property type="entry name" value="WH-like_DNA-bd_sf"/>
</dbReference>
<dbReference type="PROSITE" id="PS50995">
    <property type="entry name" value="HTH_MARR_2"/>
    <property type="match status" value="1"/>
</dbReference>
<dbReference type="InterPro" id="IPR039422">
    <property type="entry name" value="MarR/SlyA-like"/>
</dbReference>
<keyword evidence="2" id="KW-0238">DNA-binding</keyword>
<dbReference type="SMART" id="SM00347">
    <property type="entry name" value="HTH_MARR"/>
    <property type="match status" value="1"/>
</dbReference>
<proteinExistence type="predicted"/>
<dbReference type="Proteomes" id="UP000285523">
    <property type="component" value="Unassembled WGS sequence"/>
</dbReference>
<keyword evidence="1" id="KW-0805">Transcription regulation</keyword>
<gene>
    <name evidence="5" type="ORF">D4Q52_20750</name>
</gene>
<reference evidence="5 6" key="1">
    <citation type="submission" date="2018-09" db="EMBL/GenBank/DDBJ databases">
        <title>Draft genome sequence of Rhodopseudomonas palustris 2.1.18.</title>
        <authorList>
            <person name="Robertson S.L."/>
            <person name="Meyer T.E."/>
            <person name="Kyndt J.A."/>
        </authorList>
    </citation>
    <scope>NUCLEOTIDE SEQUENCE [LARGE SCALE GENOMIC DNA]</scope>
    <source>
        <strain evidence="5 6">2.1.18</strain>
    </source>
</reference>
<organism evidence="5 6">
    <name type="scientific">Rhodopseudomonas palustris</name>
    <dbReference type="NCBI Taxonomy" id="1076"/>
    <lineage>
        <taxon>Bacteria</taxon>
        <taxon>Pseudomonadati</taxon>
        <taxon>Pseudomonadota</taxon>
        <taxon>Alphaproteobacteria</taxon>
        <taxon>Hyphomicrobiales</taxon>
        <taxon>Nitrobacteraceae</taxon>
        <taxon>Rhodopseudomonas</taxon>
    </lineage>
</organism>
<dbReference type="PRINTS" id="PR00598">
    <property type="entry name" value="HTHMARR"/>
</dbReference>
<dbReference type="AlphaFoldDB" id="A0A418V0S1"/>
<dbReference type="Gene3D" id="1.10.10.10">
    <property type="entry name" value="Winged helix-like DNA-binding domain superfamily/Winged helix DNA-binding domain"/>
    <property type="match status" value="1"/>
</dbReference>
<dbReference type="InterPro" id="IPR036390">
    <property type="entry name" value="WH_DNA-bd_sf"/>
</dbReference>
<dbReference type="Pfam" id="PF01047">
    <property type="entry name" value="MarR"/>
    <property type="match status" value="1"/>
</dbReference>
<dbReference type="PANTHER" id="PTHR33164:SF64">
    <property type="entry name" value="TRANSCRIPTIONAL REGULATOR SLYA"/>
    <property type="match status" value="1"/>
</dbReference>
<sequence length="167" mass="19233">MPKSLKSPASRQELEYKLDESVGFMLTMTDRRLKPLLKKCLALEGGGVTYGMWFFLRVLWEEDGLSQRELSERVGMMQPTAVTALRDMERHGFVKIKPDPNDGRSTRIFLTRAGRQVGDRMLPMVKGINDFVLKGISADEFDMLRNILRKMRANIDAGEFVPPRRRR</sequence>
<name>A0A418V0S1_RHOPL</name>
<evidence type="ECO:0000256" key="3">
    <source>
        <dbReference type="ARBA" id="ARBA00023163"/>
    </source>
</evidence>
<dbReference type="EMBL" id="QYYD01000024">
    <property type="protein sequence ID" value="RJF69414.1"/>
    <property type="molecule type" value="Genomic_DNA"/>
</dbReference>
<dbReference type="OrthoDB" id="582199at2"/>
<comment type="caution">
    <text evidence="5">The sequence shown here is derived from an EMBL/GenBank/DDBJ whole genome shotgun (WGS) entry which is preliminary data.</text>
</comment>
<evidence type="ECO:0000256" key="2">
    <source>
        <dbReference type="ARBA" id="ARBA00023125"/>
    </source>
</evidence>
<protein>
    <submittedName>
        <fullName evidence="5">MarR family transcriptional regulator</fullName>
    </submittedName>
</protein>
<dbReference type="InterPro" id="IPR000835">
    <property type="entry name" value="HTH_MarR-typ"/>
</dbReference>
<accession>A0A418V0S1</accession>
<dbReference type="GO" id="GO:0003700">
    <property type="term" value="F:DNA-binding transcription factor activity"/>
    <property type="evidence" value="ECO:0007669"/>
    <property type="project" value="InterPro"/>
</dbReference>
<evidence type="ECO:0000259" key="4">
    <source>
        <dbReference type="PROSITE" id="PS50995"/>
    </source>
</evidence>
<dbReference type="SUPFAM" id="SSF46785">
    <property type="entry name" value="Winged helix' DNA-binding domain"/>
    <property type="match status" value="1"/>
</dbReference>
<feature type="domain" description="HTH marR-type" evidence="4">
    <location>
        <begin position="19"/>
        <end position="153"/>
    </location>
</feature>
<evidence type="ECO:0000313" key="5">
    <source>
        <dbReference type="EMBL" id="RJF69414.1"/>
    </source>
</evidence>
<dbReference type="PANTHER" id="PTHR33164">
    <property type="entry name" value="TRANSCRIPTIONAL REGULATOR, MARR FAMILY"/>
    <property type="match status" value="1"/>
</dbReference>
<dbReference type="GO" id="GO:0006950">
    <property type="term" value="P:response to stress"/>
    <property type="evidence" value="ECO:0007669"/>
    <property type="project" value="TreeGrafter"/>
</dbReference>
<evidence type="ECO:0000256" key="1">
    <source>
        <dbReference type="ARBA" id="ARBA00023015"/>
    </source>
</evidence>